<dbReference type="SUPFAM" id="SSF54197">
    <property type="entry name" value="HIT-like"/>
    <property type="match status" value="1"/>
</dbReference>
<dbReference type="AlphaFoldDB" id="A0A849A2Z5"/>
<protein>
    <submittedName>
        <fullName evidence="3">HIT family protein</fullName>
    </submittedName>
</protein>
<accession>A0A849A2Z5</accession>
<dbReference type="EMBL" id="JABEND010000002">
    <property type="protein sequence ID" value="NNG34935.1"/>
    <property type="molecule type" value="Genomic_DNA"/>
</dbReference>
<sequence length="121" mass="13622">MQLPEYHGDDFYCDVAIPHPEALRVVHDDARVLAFQHTKPFWDVHVVVVPKRHIPSLTATTDADEADLRALFAAVRSVAGVVEAEYGAAAVLTNLGRYQDSKHLHVHVHSGARRPQLDRWR</sequence>
<dbReference type="Pfam" id="PF01230">
    <property type="entry name" value="HIT"/>
    <property type="match status" value="1"/>
</dbReference>
<gene>
    <name evidence="3" type="ORF">HKD39_04215</name>
</gene>
<dbReference type="PROSITE" id="PS51084">
    <property type="entry name" value="HIT_2"/>
    <property type="match status" value="1"/>
</dbReference>
<evidence type="ECO:0000259" key="2">
    <source>
        <dbReference type="PROSITE" id="PS51084"/>
    </source>
</evidence>
<dbReference type="InterPro" id="IPR011146">
    <property type="entry name" value="HIT-like"/>
</dbReference>
<keyword evidence="4" id="KW-1185">Reference proteome</keyword>
<feature type="domain" description="HIT" evidence="2">
    <location>
        <begin position="11"/>
        <end position="119"/>
    </location>
</feature>
<dbReference type="Gene3D" id="3.30.428.10">
    <property type="entry name" value="HIT-like"/>
    <property type="match status" value="1"/>
</dbReference>
<dbReference type="GO" id="GO:0003824">
    <property type="term" value="F:catalytic activity"/>
    <property type="evidence" value="ECO:0007669"/>
    <property type="project" value="InterPro"/>
</dbReference>
<proteinExistence type="predicted"/>
<evidence type="ECO:0000313" key="3">
    <source>
        <dbReference type="EMBL" id="NNG34935.1"/>
    </source>
</evidence>
<evidence type="ECO:0000313" key="4">
    <source>
        <dbReference type="Proteomes" id="UP000562984"/>
    </source>
</evidence>
<feature type="short sequence motif" description="Histidine triad motif" evidence="1">
    <location>
        <begin position="103"/>
        <end position="107"/>
    </location>
</feature>
<organism evidence="3 4">
    <name type="scientific">Nakamurella aerolata</name>
    <dbReference type="NCBI Taxonomy" id="1656892"/>
    <lineage>
        <taxon>Bacteria</taxon>
        <taxon>Bacillati</taxon>
        <taxon>Actinomycetota</taxon>
        <taxon>Actinomycetes</taxon>
        <taxon>Nakamurellales</taxon>
        <taxon>Nakamurellaceae</taxon>
        <taxon>Nakamurella</taxon>
    </lineage>
</organism>
<name>A0A849A2Z5_9ACTN</name>
<dbReference type="Proteomes" id="UP000562984">
    <property type="component" value="Unassembled WGS sequence"/>
</dbReference>
<comment type="caution">
    <text evidence="3">The sequence shown here is derived from an EMBL/GenBank/DDBJ whole genome shotgun (WGS) entry which is preliminary data.</text>
</comment>
<reference evidence="3 4" key="1">
    <citation type="submission" date="2020-05" db="EMBL/GenBank/DDBJ databases">
        <title>Nakamurella sp. DB0629 isolated from air conditioner.</title>
        <authorList>
            <person name="Kim D.H."/>
            <person name="Kim D.-U."/>
        </authorList>
    </citation>
    <scope>NUCLEOTIDE SEQUENCE [LARGE SCALE GENOMIC DNA]</scope>
    <source>
        <strain evidence="3 4">DB0629</strain>
    </source>
</reference>
<dbReference type="RefSeq" id="WP_171198596.1">
    <property type="nucleotide sequence ID" value="NZ_JABEND010000002.1"/>
</dbReference>
<dbReference type="InterPro" id="IPR036265">
    <property type="entry name" value="HIT-like_sf"/>
</dbReference>
<evidence type="ECO:0000256" key="1">
    <source>
        <dbReference type="PROSITE-ProRule" id="PRU00464"/>
    </source>
</evidence>